<reference evidence="3 4" key="4">
    <citation type="journal article" date="2011" name="BMC Genomics">
        <title>RNA-Seq improves annotation of protein-coding genes in the cucumber genome.</title>
        <authorList>
            <person name="Li Z."/>
            <person name="Zhang Z."/>
            <person name="Yan P."/>
            <person name="Huang S."/>
            <person name="Fei Z."/>
            <person name="Lin K."/>
        </authorList>
    </citation>
    <scope>NUCLEOTIDE SEQUENCE [LARGE SCALE GENOMIC DNA]</scope>
    <source>
        <strain evidence="4">cv. 9930</strain>
    </source>
</reference>
<dbReference type="Gramene" id="KGN44637">
    <property type="protein sequence ID" value="KGN44637"/>
    <property type="gene ID" value="Csa_7G352500"/>
</dbReference>
<reference evidence="3 4" key="2">
    <citation type="journal article" date="2009" name="PLoS ONE">
        <title>An integrated genetic and cytogenetic map of the cucumber genome.</title>
        <authorList>
            <person name="Ren Y."/>
            <person name="Zhang Z."/>
            <person name="Liu J."/>
            <person name="Staub J.E."/>
            <person name="Han Y."/>
            <person name="Cheng Z."/>
            <person name="Li X."/>
            <person name="Lu J."/>
            <person name="Miao H."/>
            <person name="Kang H."/>
            <person name="Xie B."/>
            <person name="Gu X."/>
            <person name="Wang X."/>
            <person name="Du Y."/>
            <person name="Jin W."/>
            <person name="Huang S."/>
        </authorList>
    </citation>
    <scope>NUCLEOTIDE SEQUENCE [LARGE SCALE GENOMIC DNA]</scope>
    <source>
        <strain evidence="4">cv. 9930</strain>
    </source>
</reference>
<dbReference type="STRING" id="3659.A0A0A0K8E6"/>
<evidence type="ECO:0000256" key="1">
    <source>
        <dbReference type="SAM" id="MobiDB-lite"/>
    </source>
</evidence>
<feature type="transmembrane region" description="Helical" evidence="2">
    <location>
        <begin position="348"/>
        <end position="367"/>
    </location>
</feature>
<feature type="region of interest" description="Disordered" evidence="1">
    <location>
        <begin position="153"/>
        <end position="211"/>
    </location>
</feature>
<feature type="transmembrane region" description="Helical" evidence="2">
    <location>
        <begin position="470"/>
        <end position="489"/>
    </location>
</feature>
<evidence type="ECO:0008006" key="5">
    <source>
        <dbReference type="Google" id="ProtNLM"/>
    </source>
</evidence>
<dbReference type="GO" id="GO:0005384">
    <property type="term" value="F:manganese ion transmembrane transporter activity"/>
    <property type="evidence" value="ECO:0000318"/>
    <property type="project" value="GO_Central"/>
</dbReference>
<feature type="compositionally biased region" description="Pro residues" evidence="1">
    <location>
        <begin position="193"/>
        <end position="203"/>
    </location>
</feature>
<feature type="region of interest" description="Disordered" evidence="1">
    <location>
        <begin position="1"/>
        <end position="46"/>
    </location>
</feature>
<proteinExistence type="predicted"/>
<dbReference type="PANTHER" id="PTHR38937">
    <property type="entry name" value="MEMBRANE PROTEIN OF ER BODY-LIKE PROTEIN"/>
    <property type="match status" value="1"/>
</dbReference>
<gene>
    <name evidence="3" type="ORF">Csa_7G352500</name>
</gene>
<protein>
    <recommendedName>
        <fullName evidence="5">Membrane protein of ER body-like protein</fullName>
    </recommendedName>
</protein>
<dbReference type="EMBL" id="CM002928">
    <property type="protein sequence ID" value="KGN44637.1"/>
    <property type="molecule type" value="Genomic_DNA"/>
</dbReference>
<name>A0A0A0K8E6_CUCSA</name>
<feature type="transmembrane region" description="Helical" evidence="2">
    <location>
        <begin position="401"/>
        <end position="425"/>
    </location>
</feature>
<feature type="compositionally biased region" description="Low complexity" evidence="1">
    <location>
        <begin position="29"/>
        <end position="43"/>
    </location>
</feature>
<reference evidence="3 4" key="3">
    <citation type="journal article" date="2010" name="BMC Genomics">
        <title>Transcriptome sequencing and comparative analysis of cucumber flowers with different sex types.</title>
        <authorList>
            <person name="Guo S."/>
            <person name="Zheng Y."/>
            <person name="Joung J.G."/>
            <person name="Liu S."/>
            <person name="Zhang Z."/>
            <person name="Crasta O.R."/>
            <person name="Sobral B.W."/>
            <person name="Xu Y."/>
            <person name="Huang S."/>
            <person name="Fei Z."/>
        </authorList>
    </citation>
    <scope>NUCLEOTIDE SEQUENCE [LARGE SCALE GENOMIC DNA]</scope>
    <source>
        <strain evidence="4">cv. 9930</strain>
    </source>
</reference>
<organism evidence="3 4">
    <name type="scientific">Cucumis sativus</name>
    <name type="common">Cucumber</name>
    <dbReference type="NCBI Taxonomy" id="3659"/>
    <lineage>
        <taxon>Eukaryota</taxon>
        <taxon>Viridiplantae</taxon>
        <taxon>Streptophyta</taxon>
        <taxon>Embryophyta</taxon>
        <taxon>Tracheophyta</taxon>
        <taxon>Spermatophyta</taxon>
        <taxon>Magnoliopsida</taxon>
        <taxon>eudicotyledons</taxon>
        <taxon>Gunneridae</taxon>
        <taxon>Pentapetalae</taxon>
        <taxon>rosids</taxon>
        <taxon>fabids</taxon>
        <taxon>Cucurbitales</taxon>
        <taxon>Cucurbitaceae</taxon>
        <taxon>Benincaseae</taxon>
        <taxon>Cucumis</taxon>
    </lineage>
</organism>
<sequence>MEDVVDFLPPPVEPIAGDGKPREKHMTRSGSSSDSDDMYSGGSPKEILKSGGKAIAPTGEADIIYIPHVVDKTLILNRNNSNKNINNNLTPPSTVSLLDIGGGNTVTEVVYRKPFEDGQELDLQTLYKLPNSHNFFCPNCKSCITKVIILRDPPSSPSRSPQPQWGSKDREYDQLPSSTNIPPEITTRARSPSPSPSPSPGPRPGVVQQTGALDDNEIISREEGGGRIICSNCFSFLTPIGAWISSQLGFGPKKPTIPADIVGGITEGTSRAGPSIISRDGQPFIDIEGGESIAFTIPPASGEETLGQRGGRSVEIMKSIVYGGLTEAITSLGIVTSAASASTPTENIVALALANLITGLIVITNNLSGLKSNQLKKESNQSDDRAQVDPYEEALGDRHHYLLHFTTAVLSFLIFGLLPPLVYGFSFRDTDDGDLKLAAVAASSLLCIALLAIAKAYVQKANNWKEYAKTLVYYVTLGFGASGLSYLAGKEVNILLEQLGWFKKDQSVPTLLLPNMDLAKPTWGSI</sequence>
<keyword evidence="2" id="KW-0812">Transmembrane</keyword>
<dbReference type="AlphaFoldDB" id="A0A0A0K8E6"/>
<dbReference type="CDD" id="cd01059">
    <property type="entry name" value="CCC1_like"/>
    <property type="match status" value="1"/>
</dbReference>
<dbReference type="Proteomes" id="UP000029981">
    <property type="component" value="Chromosome 7"/>
</dbReference>
<evidence type="ECO:0000313" key="3">
    <source>
        <dbReference type="EMBL" id="KGN44637.1"/>
    </source>
</evidence>
<dbReference type="GO" id="GO:0010168">
    <property type="term" value="C:ER body"/>
    <property type="evidence" value="ECO:0000318"/>
    <property type="project" value="GO_Central"/>
</dbReference>
<dbReference type="GO" id="GO:0016020">
    <property type="term" value="C:membrane"/>
    <property type="evidence" value="ECO:0000318"/>
    <property type="project" value="GO_Central"/>
</dbReference>
<keyword evidence="2" id="KW-1133">Transmembrane helix</keyword>
<feature type="transmembrane region" description="Helical" evidence="2">
    <location>
        <begin position="437"/>
        <end position="458"/>
    </location>
</feature>
<accession>A0A0A0K8E6</accession>
<dbReference type="GO" id="GO:0030026">
    <property type="term" value="P:intracellular manganese ion homeostasis"/>
    <property type="evidence" value="ECO:0000318"/>
    <property type="project" value="GO_Central"/>
</dbReference>
<keyword evidence="2" id="KW-0472">Membrane</keyword>
<dbReference type="eggNOG" id="ENOG502SHUK">
    <property type="taxonomic scope" value="Eukaryota"/>
</dbReference>
<keyword evidence="4" id="KW-1185">Reference proteome</keyword>
<dbReference type="OrthoDB" id="1924921at2759"/>
<evidence type="ECO:0000313" key="4">
    <source>
        <dbReference type="Proteomes" id="UP000029981"/>
    </source>
</evidence>
<dbReference type="PANTHER" id="PTHR38937:SF2">
    <property type="entry name" value="MEMBRANE PROTEIN OF ER BODY-LIKE PROTEIN ISOFORM X1"/>
    <property type="match status" value="1"/>
</dbReference>
<dbReference type="GO" id="GO:0005381">
    <property type="term" value="F:iron ion transmembrane transporter activity"/>
    <property type="evidence" value="ECO:0000318"/>
    <property type="project" value="GO_Central"/>
</dbReference>
<evidence type="ECO:0000256" key="2">
    <source>
        <dbReference type="SAM" id="Phobius"/>
    </source>
</evidence>
<dbReference type="InterPro" id="IPR052843">
    <property type="entry name" value="ER_body_metal_sequester"/>
</dbReference>
<reference evidence="3 4" key="1">
    <citation type="journal article" date="2009" name="Nat. Genet.">
        <title>The genome of the cucumber, Cucumis sativus L.</title>
        <authorList>
            <person name="Huang S."/>
            <person name="Li R."/>
            <person name="Zhang Z."/>
            <person name="Li L."/>
            <person name="Gu X."/>
            <person name="Fan W."/>
            <person name="Lucas W.J."/>
            <person name="Wang X."/>
            <person name="Xie B."/>
            <person name="Ni P."/>
            <person name="Ren Y."/>
            <person name="Zhu H."/>
            <person name="Li J."/>
            <person name="Lin K."/>
            <person name="Jin W."/>
            <person name="Fei Z."/>
            <person name="Li G."/>
            <person name="Staub J."/>
            <person name="Kilian A."/>
            <person name="van der Vossen E.A."/>
            <person name="Wu Y."/>
            <person name="Guo J."/>
            <person name="He J."/>
            <person name="Jia Z."/>
            <person name="Ren Y."/>
            <person name="Tian G."/>
            <person name="Lu Y."/>
            <person name="Ruan J."/>
            <person name="Qian W."/>
            <person name="Wang M."/>
            <person name="Huang Q."/>
            <person name="Li B."/>
            <person name="Xuan Z."/>
            <person name="Cao J."/>
            <person name="Asan"/>
            <person name="Wu Z."/>
            <person name="Zhang J."/>
            <person name="Cai Q."/>
            <person name="Bai Y."/>
            <person name="Zhao B."/>
            <person name="Han Y."/>
            <person name="Li Y."/>
            <person name="Li X."/>
            <person name="Wang S."/>
            <person name="Shi Q."/>
            <person name="Liu S."/>
            <person name="Cho W.K."/>
            <person name="Kim J.Y."/>
            <person name="Xu Y."/>
            <person name="Heller-Uszynska K."/>
            <person name="Miao H."/>
            <person name="Cheng Z."/>
            <person name="Zhang S."/>
            <person name="Wu J."/>
            <person name="Yang Y."/>
            <person name="Kang H."/>
            <person name="Li M."/>
            <person name="Liang H."/>
            <person name="Ren X."/>
            <person name="Shi Z."/>
            <person name="Wen M."/>
            <person name="Jian M."/>
            <person name="Yang H."/>
            <person name="Zhang G."/>
            <person name="Yang Z."/>
            <person name="Chen R."/>
            <person name="Liu S."/>
            <person name="Li J."/>
            <person name="Ma L."/>
            <person name="Liu H."/>
            <person name="Zhou Y."/>
            <person name="Zhao J."/>
            <person name="Fang X."/>
            <person name="Li G."/>
            <person name="Fang L."/>
            <person name="Li Y."/>
            <person name="Liu D."/>
            <person name="Zheng H."/>
            <person name="Zhang Y."/>
            <person name="Qin N."/>
            <person name="Li Z."/>
            <person name="Yang G."/>
            <person name="Yang S."/>
            <person name="Bolund L."/>
            <person name="Kristiansen K."/>
            <person name="Zheng H."/>
            <person name="Li S."/>
            <person name="Zhang X."/>
            <person name="Yang H."/>
            <person name="Wang J."/>
            <person name="Sun R."/>
            <person name="Zhang B."/>
            <person name="Jiang S."/>
            <person name="Wang J."/>
            <person name="Du Y."/>
            <person name="Li S."/>
        </authorList>
    </citation>
    <scope>NUCLEOTIDE SEQUENCE [LARGE SCALE GENOMIC DNA]</scope>
    <source>
        <strain evidence="4">cv. 9930</strain>
    </source>
</reference>
<dbReference type="KEGG" id="csv:101211699"/>